<gene>
    <name evidence="2 4" type="ORF">BDZ99DRAFT_548422</name>
</gene>
<dbReference type="RefSeq" id="XP_033569982.1">
    <property type="nucleotide sequence ID" value="XM_033726929.1"/>
</dbReference>
<dbReference type="EMBL" id="MU003720">
    <property type="protein sequence ID" value="KAF2803018.1"/>
    <property type="molecule type" value="Genomic_DNA"/>
</dbReference>
<dbReference type="GeneID" id="54467822"/>
<feature type="coiled-coil region" evidence="1">
    <location>
        <begin position="46"/>
        <end position="80"/>
    </location>
</feature>
<evidence type="ECO:0000313" key="3">
    <source>
        <dbReference type="Proteomes" id="UP000504636"/>
    </source>
</evidence>
<evidence type="ECO:0000313" key="4">
    <source>
        <dbReference type="RefSeq" id="XP_033569982.1"/>
    </source>
</evidence>
<keyword evidence="3" id="KW-1185">Reference proteome</keyword>
<reference evidence="4" key="3">
    <citation type="submission" date="2025-04" db="UniProtKB">
        <authorList>
            <consortium name="RefSeq"/>
        </authorList>
    </citation>
    <scope>IDENTIFICATION</scope>
    <source>
        <strain evidence="4">CBS 304.34</strain>
    </source>
</reference>
<protein>
    <submittedName>
        <fullName evidence="2 4">Uncharacterized protein</fullName>
    </submittedName>
</protein>
<reference evidence="2 4" key="1">
    <citation type="journal article" date="2020" name="Stud. Mycol.">
        <title>101 Dothideomycetes genomes: a test case for predicting lifestyles and emergence of pathogens.</title>
        <authorList>
            <person name="Haridas S."/>
            <person name="Albert R."/>
            <person name="Binder M."/>
            <person name="Bloem J."/>
            <person name="Labutti K."/>
            <person name="Salamov A."/>
            <person name="Andreopoulos B."/>
            <person name="Baker S."/>
            <person name="Barry K."/>
            <person name="Bills G."/>
            <person name="Bluhm B."/>
            <person name="Cannon C."/>
            <person name="Castanera R."/>
            <person name="Culley D."/>
            <person name="Daum C."/>
            <person name="Ezra D."/>
            <person name="Gonzalez J."/>
            <person name="Henrissat B."/>
            <person name="Kuo A."/>
            <person name="Liang C."/>
            <person name="Lipzen A."/>
            <person name="Lutzoni F."/>
            <person name="Magnuson J."/>
            <person name="Mondo S."/>
            <person name="Nolan M."/>
            <person name="Ohm R."/>
            <person name="Pangilinan J."/>
            <person name="Park H.-J."/>
            <person name="Ramirez L."/>
            <person name="Alfaro M."/>
            <person name="Sun H."/>
            <person name="Tritt A."/>
            <person name="Yoshinaga Y."/>
            <person name="Zwiers L.-H."/>
            <person name="Turgeon B."/>
            <person name="Goodwin S."/>
            <person name="Spatafora J."/>
            <person name="Crous P."/>
            <person name="Grigoriev I."/>
        </authorList>
    </citation>
    <scope>NUCLEOTIDE SEQUENCE</scope>
    <source>
        <strain evidence="2 4">CBS 304.34</strain>
    </source>
</reference>
<keyword evidence="1" id="KW-0175">Coiled coil</keyword>
<sequence>MAGVNPPQLGGPQPNLGLLAHGLQEAATELANFANLPALAQGDAIMQLMQQNHRETQRQMQQMQTQMQQMEQRIVQQIRDQIQQLRTDITTGHQAIEYNSIARLDNASIRLSDTAITALRDLTTNVNIAGFPATHAHLSDMTDPALDGVLAALGQPTNGTTEDKKQLLRFYIGLTDPR</sequence>
<reference evidence="4" key="2">
    <citation type="submission" date="2020-04" db="EMBL/GenBank/DDBJ databases">
        <authorList>
            <consortium name="NCBI Genome Project"/>
        </authorList>
    </citation>
    <scope>NUCLEOTIDE SEQUENCE</scope>
    <source>
        <strain evidence="4">CBS 304.34</strain>
    </source>
</reference>
<accession>A0A6A6Y3B6</accession>
<dbReference type="AlphaFoldDB" id="A0A6A6Y3B6"/>
<dbReference type="Proteomes" id="UP000504636">
    <property type="component" value="Unplaced"/>
</dbReference>
<evidence type="ECO:0000313" key="2">
    <source>
        <dbReference type="EMBL" id="KAF2803018.1"/>
    </source>
</evidence>
<dbReference type="OrthoDB" id="3797005at2759"/>
<proteinExistence type="predicted"/>
<evidence type="ECO:0000256" key="1">
    <source>
        <dbReference type="SAM" id="Coils"/>
    </source>
</evidence>
<organism evidence="2">
    <name type="scientific">Mytilinidion resinicola</name>
    <dbReference type="NCBI Taxonomy" id="574789"/>
    <lineage>
        <taxon>Eukaryota</taxon>
        <taxon>Fungi</taxon>
        <taxon>Dikarya</taxon>
        <taxon>Ascomycota</taxon>
        <taxon>Pezizomycotina</taxon>
        <taxon>Dothideomycetes</taxon>
        <taxon>Pleosporomycetidae</taxon>
        <taxon>Mytilinidiales</taxon>
        <taxon>Mytilinidiaceae</taxon>
        <taxon>Mytilinidion</taxon>
    </lineage>
</organism>
<name>A0A6A6Y3B6_9PEZI</name>